<dbReference type="GO" id="GO:0004806">
    <property type="term" value="F:triacylglycerol lipase activity"/>
    <property type="evidence" value="ECO:0007669"/>
    <property type="project" value="TreeGrafter"/>
</dbReference>
<dbReference type="Gene3D" id="3.40.50.1820">
    <property type="entry name" value="alpha/beta hydrolase"/>
    <property type="match status" value="1"/>
</dbReference>
<accession>A0A0B4N0H2</accession>
<comment type="similarity">
    <text evidence="1">Belongs to the 'GDXG' lipolytic enzyme family.</text>
</comment>
<evidence type="ECO:0000259" key="3">
    <source>
        <dbReference type="Pfam" id="PF07859"/>
    </source>
</evidence>
<reference evidence="4" key="1">
    <citation type="submission" date="2014-03" db="EMBL/GenBank/DDBJ databases">
        <title>A sequence of cellulolytic fosmid clone of goat rumen metagenome.</title>
        <authorList>
            <person name="Lee K.-T."/>
            <person name="Kim J.-Y."/>
            <person name="Kim Y.-J."/>
            <person name="Ahn J.-H."/>
            <person name="Park M.-N."/>
            <person name="Kim J.-H."/>
            <person name="Kim T.-H."/>
        </authorList>
    </citation>
    <scope>NUCLEOTIDE SEQUENCE</scope>
</reference>
<feature type="domain" description="Alpha/beta hydrolase fold-3" evidence="3">
    <location>
        <begin position="31"/>
        <end position="233"/>
    </location>
</feature>
<proteinExistence type="inferred from homology"/>
<dbReference type="InterPro" id="IPR050300">
    <property type="entry name" value="GDXG_lipolytic_enzyme"/>
</dbReference>
<dbReference type="InterPro" id="IPR013094">
    <property type="entry name" value="AB_hydrolase_3"/>
</dbReference>
<protein>
    <submittedName>
        <fullName evidence="4">Putative hydrolase</fullName>
    </submittedName>
</protein>
<evidence type="ECO:0000256" key="2">
    <source>
        <dbReference type="ARBA" id="ARBA00022801"/>
    </source>
</evidence>
<sequence length="258" mass="28008">MNGTSALPVNGLDMPAMRIKPSKVLVDDAVLLHLHGGAYVSGGLLQCRALISPICAEAGIRAVTFSYRLAPEHSYPAQLDDAYKVYQFLRSAGFEAKKIGLVGESAGGNLALALTLRLRDEGEELPGALTLLSPWVDLAQTGESYRTLKEVDATLNAEELLHSAIVFAGSESRLTAPDISPVYADFIGFPPTLIQCGTSEILLSDSEKLEKAMLRDGVDAHLVRWQGMCHVFQAFGFEESKAANHQLGIFLYEHLRDH</sequence>
<dbReference type="SUPFAM" id="SSF53474">
    <property type="entry name" value="alpha/beta-Hydrolases"/>
    <property type="match status" value="1"/>
</dbReference>
<dbReference type="Pfam" id="PF07859">
    <property type="entry name" value="Abhydrolase_3"/>
    <property type="match status" value="1"/>
</dbReference>
<dbReference type="AlphaFoldDB" id="A0A0B4N0H2"/>
<dbReference type="PANTHER" id="PTHR48081">
    <property type="entry name" value="AB HYDROLASE SUPERFAMILY PROTEIN C4A8.06C"/>
    <property type="match status" value="1"/>
</dbReference>
<dbReference type="EMBL" id="KJ631383">
    <property type="protein sequence ID" value="AIF25962.1"/>
    <property type="molecule type" value="Genomic_DNA"/>
</dbReference>
<name>A0A0B4N0H2_9BACT</name>
<evidence type="ECO:0000256" key="1">
    <source>
        <dbReference type="ARBA" id="ARBA00010515"/>
    </source>
</evidence>
<organism evidence="4">
    <name type="scientific">uncultured bacterium Ad_095_K16_contig1</name>
    <dbReference type="NCBI Taxonomy" id="1489293"/>
    <lineage>
        <taxon>Bacteria</taxon>
        <taxon>environmental samples</taxon>
    </lineage>
</organism>
<keyword evidence="2 4" id="KW-0378">Hydrolase</keyword>
<dbReference type="InterPro" id="IPR029058">
    <property type="entry name" value="AB_hydrolase_fold"/>
</dbReference>
<dbReference type="PANTHER" id="PTHR48081:SF30">
    <property type="entry name" value="ACETYL-HYDROLASE LIPR-RELATED"/>
    <property type="match status" value="1"/>
</dbReference>
<evidence type="ECO:0000313" key="4">
    <source>
        <dbReference type="EMBL" id="AIF25962.1"/>
    </source>
</evidence>